<name>A0A1F5P5E3_9BACT</name>
<dbReference type="Proteomes" id="UP000176786">
    <property type="component" value="Unassembled WGS sequence"/>
</dbReference>
<accession>A0A1F5P5E3</accession>
<evidence type="ECO:0000313" key="3">
    <source>
        <dbReference type="Proteomes" id="UP000176786"/>
    </source>
</evidence>
<keyword evidence="1" id="KW-0472">Membrane</keyword>
<dbReference type="STRING" id="1817832.A3J48_02840"/>
<protein>
    <submittedName>
        <fullName evidence="2">Uncharacterized protein</fullName>
    </submittedName>
</protein>
<feature type="transmembrane region" description="Helical" evidence="1">
    <location>
        <begin position="7"/>
        <end position="31"/>
    </location>
</feature>
<keyword evidence="1" id="KW-1133">Transmembrane helix</keyword>
<comment type="caution">
    <text evidence="2">The sequence shown here is derived from an EMBL/GenBank/DDBJ whole genome shotgun (WGS) entry which is preliminary data.</text>
</comment>
<gene>
    <name evidence="2" type="ORF">A3J48_02840</name>
</gene>
<proteinExistence type="predicted"/>
<evidence type="ECO:0000256" key="1">
    <source>
        <dbReference type="SAM" id="Phobius"/>
    </source>
</evidence>
<keyword evidence="1" id="KW-0812">Transmembrane</keyword>
<feature type="transmembrane region" description="Helical" evidence="1">
    <location>
        <begin position="43"/>
        <end position="63"/>
    </location>
</feature>
<organism evidence="2 3">
    <name type="scientific">Candidatus Doudnabacteria bacterium RIFCSPHIGHO2_02_FULL_46_11</name>
    <dbReference type="NCBI Taxonomy" id="1817832"/>
    <lineage>
        <taxon>Bacteria</taxon>
        <taxon>Candidatus Doudnaibacteriota</taxon>
    </lineage>
</organism>
<dbReference type="AlphaFoldDB" id="A0A1F5P5E3"/>
<evidence type="ECO:0000313" key="2">
    <source>
        <dbReference type="EMBL" id="OGE85086.1"/>
    </source>
</evidence>
<feature type="transmembrane region" description="Helical" evidence="1">
    <location>
        <begin position="75"/>
        <end position="99"/>
    </location>
</feature>
<sequence length="104" mass="11777">MSYNAKYIIGLLLISVGILVILALCLGSFFGQGPFVSTPQMPYLDIVLFFVGLILFFVGVYLMKRYRSDEGRVGQIIMVGGYIILVFIFLGFAWIFYLVSTWEI</sequence>
<dbReference type="EMBL" id="MFES01000027">
    <property type="protein sequence ID" value="OGE85086.1"/>
    <property type="molecule type" value="Genomic_DNA"/>
</dbReference>
<reference evidence="2 3" key="1">
    <citation type="journal article" date="2016" name="Nat. Commun.">
        <title>Thousands of microbial genomes shed light on interconnected biogeochemical processes in an aquifer system.</title>
        <authorList>
            <person name="Anantharaman K."/>
            <person name="Brown C.T."/>
            <person name="Hug L.A."/>
            <person name="Sharon I."/>
            <person name="Castelle C.J."/>
            <person name="Probst A.J."/>
            <person name="Thomas B.C."/>
            <person name="Singh A."/>
            <person name="Wilkins M.J."/>
            <person name="Karaoz U."/>
            <person name="Brodie E.L."/>
            <person name="Williams K.H."/>
            <person name="Hubbard S.S."/>
            <person name="Banfield J.F."/>
        </authorList>
    </citation>
    <scope>NUCLEOTIDE SEQUENCE [LARGE SCALE GENOMIC DNA]</scope>
</reference>